<evidence type="ECO:0000256" key="1">
    <source>
        <dbReference type="SAM" id="Phobius"/>
    </source>
</evidence>
<feature type="transmembrane region" description="Helical" evidence="1">
    <location>
        <begin position="31"/>
        <end position="56"/>
    </location>
</feature>
<keyword evidence="1" id="KW-1133">Transmembrane helix</keyword>
<sequence length="61" mass="6943">MGIAEVLTVIFIVLKLTEVITWSWWLVLLPAIISFSIYVLILLVKLGVIMVTVVAMKKRKE</sequence>
<protein>
    <recommendedName>
        <fullName evidence="4">Transmembrane Fragile-X-F protein</fullName>
    </recommendedName>
</protein>
<dbReference type="EMBL" id="PGLV01000001">
    <property type="protein sequence ID" value="POZ56688.1"/>
    <property type="molecule type" value="Genomic_DNA"/>
</dbReference>
<keyword evidence="1" id="KW-0472">Membrane</keyword>
<dbReference type="AlphaFoldDB" id="A0A2S5D118"/>
<evidence type="ECO:0000313" key="2">
    <source>
        <dbReference type="EMBL" id="POZ56688.1"/>
    </source>
</evidence>
<dbReference type="RefSeq" id="WP_069512759.1">
    <property type="nucleotide sequence ID" value="NZ_JOTQ01000033.1"/>
</dbReference>
<proteinExistence type="predicted"/>
<evidence type="ECO:0008006" key="4">
    <source>
        <dbReference type="Google" id="ProtNLM"/>
    </source>
</evidence>
<evidence type="ECO:0000313" key="3">
    <source>
        <dbReference type="Proteomes" id="UP000237319"/>
    </source>
</evidence>
<keyword evidence="3" id="KW-1185">Reference proteome</keyword>
<reference evidence="2 3" key="1">
    <citation type="submission" date="2017-11" db="EMBL/GenBank/DDBJ databases">
        <title>Genome sequence of Lysinibacillus sphaericus, a lignin-degrading bacteria isolated from municipal solid waste soil.</title>
        <authorList>
            <person name="Persinoti G.F."/>
            <person name="Paixao D.A."/>
            <person name="Bugg T.D."/>
            <person name="Squina F.M."/>
        </authorList>
    </citation>
    <scope>NUCLEOTIDE SEQUENCE [LARGE SCALE GENOMIC DNA]</scope>
    <source>
        <strain evidence="2 3">A1</strain>
    </source>
</reference>
<accession>A0A2S5D118</accession>
<organism evidence="2 3">
    <name type="scientific">Lysinibacillus sphaericus</name>
    <name type="common">Bacillus sphaericus</name>
    <dbReference type="NCBI Taxonomy" id="1421"/>
    <lineage>
        <taxon>Bacteria</taxon>
        <taxon>Bacillati</taxon>
        <taxon>Bacillota</taxon>
        <taxon>Bacilli</taxon>
        <taxon>Bacillales</taxon>
        <taxon>Bacillaceae</taxon>
        <taxon>Lysinibacillus</taxon>
    </lineage>
</organism>
<dbReference type="Proteomes" id="UP000237319">
    <property type="component" value="Unassembled WGS sequence"/>
</dbReference>
<comment type="caution">
    <text evidence="2">The sequence shown here is derived from an EMBL/GenBank/DDBJ whole genome shotgun (WGS) entry which is preliminary data.</text>
</comment>
<name>A0A2S5D118_LYSSH</name>
<keyword evidence="1" id="KW-0812">Transmembrane</keyword>
<gene>
    <name evidence="2" type="ORF">LYSIN_01471</name>
</gene>
<feature type="transmembrane region" description="Helical" evidence="1">
    <location>
        <begin position="7"/>
        <end position="25"/>
    </location>
</feature>